<organism evidence="1 2">
    <name type="scientific">Actinoplanes awajinensis subsp. mycoplanecinus</name>
    <dbReference type="NCBI Taxonomy" id="135947"/>
    <lineage>
        <taxon>Bacteria</taxon>
        <taxon>Bacillati</taxon>
        <taxon>Actinomycetota</taxon>
        <taxon>Actinomycetes</taxon>
        <taxon>Micromonosporales</taxon>
        <taxon>Micromonosporaceae</taxon>
        <taxon>Actinoplanes</taxon>
    </lineage>
</organism>
<evidence type="ECO:0008006" key="3">
    <source>
        <dbReference type="Google" id="ProtNLM"/>
    </source>
</evidence>
<comment type="caution">
    <text evidence="1">The sequence shown here is derived from an EMBL/GenBank/DDBJ whole genome shotgun (WGS) entry which is preliminary data.</text>
</comment>
<evidence type="ECO:0000313" key="1">
    <source>
        <dbReference type="EMBL" id="KUL41995.1"/>
    </source>
</evidence>
<accession>A0A0X3VB80</accession>
<dbReference type="Proteomes" id="UP000053244">
    <property type="component" value="Unassembled WGS sequence"/>
</dbReference>
<dbReference type="Gene3D" id="1.20.1270.360">
    <property type="match status" value="1"/>
</dbReference>
<dbReference type="InterPro" id="IPR005560">
    <property type="entry name" value="Csp_YhjQ"/>
</dbReference>
<dbReference type="PANTHER" id="PTHR37310">
    <property type="entry name" value="CYTOPLASMIC PROTEIN-RELATED"/>
    <property type="match status" value="1"/>
</dbReference>
<dbReference type="Pfam" id="PF03860">
    <property type="entry name" value="Csp"/>
    <property type="match status" value="1"/>
</dbReference>
<sequence>MTDMVAILNAHPGTTPGTDKDALVIVLQESLNCAQSCTSCADACIADPDAAHLGRAAGAALNCADMTTAAVRVLSRPTAYDRAVTEAVLRAVIETCREGYEELRKHAAVNEACMICAEACRRCGQACRRLLGSRG</sequence>
<evidence type="ECO:0000313" key="2">
    <source>
        <dbReference type="Proteomes" id="UP000053244"/>
    </source>
</evidence>
<protein>
    <recommendedName>
        <fullName evidence="3">Ferredoxin</fullName>
    </recommendedName>
</protein>
<keyword evidence="2" id="KW-1185">Reference proteome</keyword>
<reference evidence="1 2" key="1">
    <citation type="submission" date="2015-10" db="EMBL/GenBank/DDBJ databases">
        <authorList>
            <person name="Gilbert D.G."/>
        </authorList>
    </citation>
    <scope>NUCLEOTIDE SEQUENCE [LARGE SCALE GENOMIC DNA]</scope>
    <source>
        <strain evidence="1 2">NRRL B-16712</strain>
    </source>
</reference>
<dbReference type="OrthoDB" id="5396211at2"/>
<dbReference type="PANTHER" id="PTHR37310:SF1">
    <property type="entry name" value="CYTOPLASMIC PROTEIN"/>
    <property type="match status" value="1"/>
</dbReference>
<gene>
    <name evidence="1" type="ORF">ADL15_02650</name>
</gene>
<proteinExistence type="predicted"/>
<name>A0A0X3VB80_9ACTN</name>
<dbReference type="EMBL" id="LLZH01000007">
    <property type="protein sequence ID" value="KUL41995.1"/>
    <property type="molecule type" value="Genomic_DNA"/>
</dbReference>
<dbReference type="AlphaFoldDB" id="A0A0X3VB80"/>
<dbReference type="RefSeq" id="WP_067684765.1">
    <property type="nucleotide sequence ID" value="NZ_LLZH01000007.1"/>
</dbReference>